<sequence length="205" mass="22868">MARNVPASDRPAVAALRDRRLRMRRAREERAERKRHAREDAARKRKEAKHYARDVAAAVRHTALKLETDRASFAADLAAAKARSLLTGKSLLLLTFAAATAAASSTVIAHYARAPLPLDQAFATMPLLLAGYIVAAFAAWYWLSDVLAPWWMRKDAEIMAARMLTRTDRRASALEAGDYIAAQSLMRAGRWPDTPLEIRFPSDQE</sequence>
<protein>
    <submittedName>
        <fullName evidence="3">Uncharacterized protein</fullName>
    </submittedName>
</protein>
<dbReference type="RefSeq" id="WP_145074726.1">
    <property type="nucleotide sequence ID" value="NZ_JACIIY010000025.1"/>
</dbReference>
<keyword evidence="2" id="KW-1133">Transmembrane helix</keyword>
<proteinExistence type="predicted"/>
<reference evidence="3 4" key="1">
    <citation type="journal article" date="2015" name="Stand. Genomic Sci.">
        <title>Genomic Encyclopedia of Bacterial and Archaeal Type Strains, Phase III: the genomes of soil and plant-associated and newly described type strains.</title>
        <authorList>
            <person name="Whitman W.B."/>
            <person name="Woyke T."/>
            <person name="Klenk H.P."/>
            <person name="Zhou Y."/>
            <person name="Lilburn T.G."/>
            <person name="Beck B.J."/>
            <person name="De Vos P."/>
            <person name="Vandamme P."/>
            <person name="Eisen J.A."/>
            <person name="Garrity G."/>
            <person name="Hugenholtz P."/>
            <person name="Kyrpides N.C."/>
        </authorList>
    </citation>
    <scope>NUCLEOTIDE SEQUENCE [LARGE SCALE GENOMIC DNA]</scope>
    <source>
        <strain evidence="3 4">CGMCC 1.7748</strain>
    </source>
</reference>
<name>A0A562K8R4_SPHWJ</name>
<accession>A0A562K8R4</accession>
<dbReference type="AlphaFoldDB" id="A0A562K8R4"/>
<keyword evidence="4" id="KW-1185">Reference proteome</keyword>
<keyword evidence="2" id="KW-0472">Membrane</keyword>
<feature type="transmembrane region" description="Helical" evidence="2">
    <location>
        <begin position="91"/>
        <end position="112"/>
    </location>
</feature>
<keyword evidence="2" id="KW-0812">Transmembrane</keyword>
<evidence type="ECO:0000256" key="1">
    <source>
        <dbReference type="SAM" id="MobiDB-lite"/>
    </source>
</evidence>
<organism evidence="3 4">
    <name type="scientific">Sphingobium wenxiniae (strain DSM 21828 / CGMCC 1.7748 / JZ-1)</name>
    <dbReference type="NCBI Taxonomy" id="595605"/>
    <lineage>
        <taxon>Bacteria</taxon>
        <taxon>Pseudomonadati</taxon>
        <taxon>Pseudomonadota</taxon>
        <taxon>Alphaproteobacteria</taxon>
        <taxon>Sphingomonadales</taxon>
        <taxon>Sphingomonadaceae</taxon>
        <taxon>Sphingobium</taxon>
    </lineage>
</organism>
<evidence type="ECO:0000313" key="3">
    <source>
        <dbReference type="EMBL" id="TWH91605.1"/>
    </source>
</evidence>
<dbReference type="EMBL" id="VLKK01000014">
    <property type="protein sequence ID" value="TWH91605.1"/>
    <property type="molecule type" value="Genomic_DNA"/>
</dbReference>
<feature type="transmembrane region" description="Helical" evidence="2">
    <location>
        <begin position="124"/>
        <end position="143"/>
    </location>
</feature>
<evidence type="ECO:0000256" key="2">
    <source>
        <dbReference type="SAM" id="Phobius"/>
    </source>
</evidence>
<feature type="compositionally biased region" description="Basic and acidic residues" evidence="1">
    <location>
        <begin position="26"/>
        <end position="42"/>
    </location>
</feature>
<comment type="caution">
    <text evidence="3">The sequence shown here is derived from an EMBL/GenBank/DDBJ whole genome shotgun (WGS) entry which is preliminary data.</text>
</comment>
<evidence type="ECO:0000313" key="4">
    <source>
        <dbReference type="Proteomes" id="UP000316624"/>
    </source>
</evidence>
<gene>
    <name evidence="3" type="ORF">IQ35_03118</name>
</gene>
<dbReference type="Proteomes" id="UP000316624">
    <property type="component" value="Unassembled WGS sequence"/>
</dbReference>
<feature type="region of interest" description="Disordered" evidence="1">
    <location>
        <begin position="19"/>
        <end position="48"/>
    </location>
</feature>